<keyword evidence="2" id="KW-1185">Reference proteome</keyword>
<proteinExistence type="predicted"/>
<dbReference type="AlphaFoldDB" id="A0A8J8CMJ9"/>
<evidence type="ECO:0000313" key="2">
    <source>
        <dbReference type="Proteomes" id="UP000646053"/>
    </source>
</evidence>
<name>A0A8J8CMJ9_9CYAN</name>
<gene>
    <name evidence="1" type="ORF">GS601_08640</name>
</gene>
<protein>
    <submittedName>
        <fullName evidence="1">Uncharacterized protein</fullName>
    </submittedName>
</protein>
<reference evidence="1" key="1">
    <citation type="submission" date="2019-12" db="EMBL/GenBank/DDBJ databases">
        <title>High-Quality draft genome sequences of three cyanobacteria isolated from the limestone walls of the Old Cathedral of Coimbra.</title>
        <authorList>
            <person name="Tiago I."/>
            <person name="Soares F."/>
            <person name="Portugal A."/>
        </authorList>
    </citation>
    <scope>NUCLEOTIDE SEQUENCE</scope>
    <source>
        <strain evidence="1">A</strain>
    </source>
</reference>
<sequence>MVNAEGKLLIELVSDLPPGTHQVILVIDETLTLPAEPTVKEPKTQSETPKTAWETLRAHAGTVEMPEDWSKEHDHYLYGTAKRES</sequence>
<organism evidence="1 2">
    <name type="scientific">Myxacorys almedinensis A</name>
    <dbReference type="NCBI Taxonomy" id="2690445"/>
    <lineage>
        <taxon>Bacteria</taxon>
        <taxon>Bacillati</taxon>
        <taxon>Cyanobacteriota</taxon>
        <taxon>Cyanophyceae</taxon>
        <taxon>Leptolyngbyales</taxon>
        <taxon>Leptolyngbyaceae</taxon>
        <taxon>Myxacorys</taxon>
        <taxon>Myxacorys almedinensis</taxon>
    </lineage>
</organism>
<dbReference type="RefSeq" id="WP_162422878.1">
    <property type="nucleotide sequence ID" value="NZ_WVIE01000008.1"/>
</dbReference>
<evidence type="ECO:0000313" key="1">
    <source>
        <dbReference type="EMBL" id="NDJ17357.1"/>
    </source>
</evidence>
<dbReference type="Proteomes" id="UP000646053">
    <property type="component" value="Unassembled WGS sequence"/>
</dbReference>
<accession>A0A8J8CMJ9</accession>
<dbReference type="EMBL" id="WVIE01000008">
    <property type="protein sequence ID" value="NDJ17357.1"/>
    <property type="molecule type" value="Genomic_DNA"/>
</dbReference>
<comment type="caution">
    <text evidence="1">The sequence shown here is derived from an EMBL/GenBank/DDBJ whole genome shotgun (WGS) entry which is preliminary data.</text>
</comment>